<keyword evidence="1" id="KW-1133">Transmembrane helix</keyword>
<accession>A0A7S4QDF8</accession>
<feature type="signal peptide" evidence="2">
    <location>
        <begin position="1"/>
        <end position="25"/>
    </location>
</feature>
<keyword evidence="1" id="KW-0812">Transmembrane</keyword>
<feature type="chain" id="PRO_5031444629" evidence="2">
    <location>
        <begin position="26"/>
        <end position="271"/>
    </location>
</feature>
<reference evidence="3" key="1">
    <citation type="submission" date="2021-01" db="EMBL/GenBank/DDBJ databases">
        <authorList>
            <person name="Corre E."/>
            <person name="Pelletier E."/>
            <person name="Niang G."/>
            <person name="Scheremetjew M."/>
            <person name="Finn R."/>
            <person name="Kale V."/>
            <person name="Holt S."/>
            <person name="Cochrane G."/>
            <person name="Meng A."/>
            <person name="Brown T."/>
            <person name="Cohen L."/>
        </authorList>
    </citation>
    <scope>NUCLEOTIDE SEQUENCE</scope>
    <source>
        <strain evidence="3">CCMP3105</strain>
    </source>
</reference>
<keyword evidence="2" id="KW-0732">Signal</keyword>
<protein>
    <submittedName>
        <fullName evidence="3">Uncharacterized protein</fullName>
    </submittedName>
</protein>
<name>A0A7S4QDF8_9DINO</name>
<evidence type="ECO:0000256" key="2">
    <source>
        <dbReference type="SAM" id="SignalP"/>
    </source>
</evidence>
<sequence length="271" mass="27184">MRPATFLCAMLLMAVLPFCFQSALAFAPVGGASVRVSSKGWGCRPHGTDPLAAAGHHCRPLRGLADRRGARPSTSAAAAGSGAGAVGGARTEASLTALVAGMSVGLLCAIGQCTQKSFGLPLWAPPLGAVSLIFASEATAAARDGKIMAPAAIWQRALKAGSAVAGACIIAVLVTRVLGPSPLGRAVAVATASLWMTAFPMSGYFPPTGAFCALYVDQAIGAGALAKLGLKYALFPCGAGTVLLLVFTRLIAGVLARPLRAVQKSKQAAAA</sequence>
<feature type="transmembrane region" description="Helical" evidence="1">
    <location>
        <begin position="160"/>
        <end position="179"/>
    </location>
</feature>
<feature type="transmembrane region" description="Helical" evidence="1">
    <location>
        <begin position="233"/>
        <end position="256"/>
    </location>
</feature>
<feature type="transmembrane region" description="Helical" evidence="1">
    <location>
        <begin position="186"/>
        <end position="205"/>
    </location>
</feature>
<dbReference type="AlphaFoldDB" id="A0A7S4QDF8"/>
<evidence type="ECO:0000313" key="3">
    <source>
        <dbReference type="EMBL" id="CAE4580190.1"/>
    </source>
</evidence>
<evidence type="ECO:0000256" key="1">
    <source>
        <dbReference type="SAM" id="Phobius"/>
    </source>
</evidence>
<gene>
    <name evidence="3" type="ORF">AMON00008_LOCUS18644</name>
</gene>
<dbReference type="EMBL" id="HBNR01027491">
    <property type="protein sequence ID" value="CAE4580190.1"/>
    <property type="molecule type" value="Transcribed_RNA"/>
</dbReference>
<organism evidence="3">
    <name type="scientific">Alexandrium monilatum</name>
    <dbReference type="NCBI Taxonomy" id="311494"/>
    <lineage>
        <taxon>Eukaryota</taxon>
        <taxon>Sar</taxon>
        <taxon>Alveolata</taxon>
        <taxon>Dinophyceae</taxon>
        <taxon>Gonyaulacales</taxon>
        <taxon>Pyrocystaceae</taxon>
        <taxon>Alexandrium</taxon>
    </lineage>
</organism>
<keyword evidence="1" id="KW-0472">Membrane</keyword>
<proteinExistence type="predicted"/>